<keyword evidence="3" id="KW-1185">Reference proteome</keyword>
<organism evidence="2 3">
    <name type="scientific">Sulfitobacter guttiformis</name>
    <dbReference type="NCBI Taxonomy" id="74349"/>
    <lineage>
        <taxon>Bacteria</taxon>
        <taxon>Pseudomonadati</taxon>
        <taxon>Pseudomonadota</taxon>
        <taxon>Alphaproteobacteria</taxon>
        <taxon>Rhodobacterales</taxon>
        <taxon>Roseobacteraceae</taxon>
        <taxon>Sulfitobacter</taxon>
    </lineage>
</organism>
<dbReference type="OrthoDB" id="7222937at2"/>
<evidence type="ECO:0000313" key="3">
    <source>
        <dbReference type="Proteomes" id="UP000284407"/>
    </source>
</evidence>
<dbReference type="RefSeq" id="WP_025062369.1">
    <property type="nucleotide sequence ID" value="NZ_RAQK01000002.1"/>
</dbReference>
<evidence type="ECO:0000313" key="2">
    <source>
        <dbReference type="EMBL" id="RKE93583.1"/>
    </source>
</evidence>
<accession>A0A420DH86</accession>
<dbReference type="AlphaFoldDB" id="A0A420DH86"/>
<protein>
    <submittedName>
        <fullName evidence="2">Uncharacterized protein</fullName>
    </submittedName>
</protein>
<proteinExistence type="predicted"/>
<feature type="compositionally biased region" description="Basic residues" evidence="1">
    <location>
        <begin position="149"/>
        <end position="159"/>
    </location>
</feature>
<gene>
    <name evidence="2" type="ORF">C8N30_2659</name>
</gene>
<dbReference type="Proteomes" id="UP000284407">
    <property type="component" value="Unassembled WGS sequence"/>
</dbReference>
<sequence>MPPEVMTQILINYARLDIEAADQLRARTGPRTREAAEVALTIEAAARASLRDSIFLCDMTPTLTPIRDTADRLGIALNEAEDDFALLTGKMIRLIIELSEEKVRRAKAIFTENQPYLSAALLENQASYPTPEVSLSTAPAPQPPIAPPAKRKHSRRTYR</sequence>
<dbReference type="EMBL" id="RAQK01000002">
    <property type="protein sequence ID" value="RKE93583.1"/>
    <property type="molecule type" value="Genomic_DNA"/>
</dbReference>
<dbReference type="STRING" id="1443111.Z949_1869"/>
<reference evidence="2 3" key="1">
    <citation type="submission" date="2018-09" db="EMBL/GenBank/DDBJ databases">
        <title>Genomic Encyclopedia of Archaeal and Bacterial Type Strains, Phase II (KMG-II): from individual species to whole genera.</title>
        <authorList>
            <person name="Goeker M."/>
        </authorList>
    </citation>
    <scope>NUCLEOTIDE SEQUENCE [LARGE SCALE GENOMIC DNA]</scope>
    <source>
        <strain evidence="2 3">DSM 11458</strain>
    </source>
</reference>
<evidence type="ECO:0000256" key="1">
    <source>
        <dbReference type="SAM" id="MobiDB-lite"/>
    </source>
</evidence>
<feature type="region of interest" description="Disordered" evidence="1">
    <location>
        <begin position="131"/>
        <end position="159"/>
    </location>
</feature>
<comment type="caution">
    <text evidence="2">The sequence shown here is derived from an EMBL/GenBank/DDBJ whole genome shotgun (WGS) entry which is preliminary data.</text>
</comment>
<name>A0A420DH86_9RHOB</name>